<name>A0A9Q1KVW0_9CARY</name>
<proteinExistence type="predicted"/>
<dbReference type="AlphaFoldDB" id="A0A9Q1KVW0"/>
<evidence type="ECO:0000313" key="2">
    <source>
        <dbReference type="EMBL" id="KAJ8450502.1"/>
    </source>
</evidence>
<accession>A0A9Q1KVW0</accession>
<evidence type="ECO:0000313" key="3">
    <source>
        <dbReference type="Proteomes" id="UP001153076"/>
    </source>
</evidence>
<dbReference type="EMBL" id="JAKOGI010000015">
    <property type="protein sequence ID" value="KAJ8450502.1"/>
    <property type="molecule type" value="Genomic_DNA"/>
</dbReference>
<evidence type="ECO:0000256" key="1">
    <source>
        <dbReference type="SAM" id="Coils"/>
    </source>
</evidence>
<keyword evidence="1" id="KW-0175">Coiled coil</keyword>
<feature type="coiled-coil region" evidence="1">
    <location>
        <begin position="111"/>
        <end position="166"/>
    </location>
</feature>
<gene>
    <name evidence="2" type="ORF">Cgig2_002187</name>
</gene>
<organism evidence="2 3">
    <name type="scientific">Carnegiea gigantea</name>
    <dbReference type="NCBI Taxonomy" id="171969"/>
    <lineage>
        <taxon>Eukaryota</taxon>
        <taxon>Viridiplantae</taxon>
        <taxon>Streptophyta</taxon>
        <taxon>Embryophyta</taxon>
        <taxon>Tracheophyta</taxon>
        <taxon>Spermatophyta</taxon>
        <taxon>Magnoliopsida</taxon>
        <taxon>eudicotyledons</taxon>
        <taxon>Gunneridae</taxon>
        <taxon>Pentapetalae</taxon>
        <taxon>Caryophyllales</taxon>
        <taxon>Cactineae</taxon>
        <taxon>Cactaceae</taxon>
        <taxon>Cactoideae</taxon>
        <taxon>Echinocereeae</taxon>
        <taxon>Carnegiea</taxon>
    </lineage>
</organism>
<reference evidence="2" key="1">
    <citation type="submission" date="2022-04" db="EMBL/GenBank/DDBJ databases">
        <title>Carnegiea gigantea Genome sequencing and assembly v2.</title>
        <authorList>
            <person name="Copetti D."/>
            <person name="Sanderson M.J."/>
            <person name="Burquez A."/>
            <person name="Wojciechowski M.F."/>
        </authorList>
    </citation>
    <scope>NUCLEOTIDE SEQUENCE</scope>
    <source>
        <strain evidence="2">SGP5-SGP5p</strain>
        <tissue evidence="2">Aerial part</tissue>
    </source>
</reference>
<dbReference type="Proteomes" id="UP001153076">
    <property type="component" value="Unassembled WGS sequence"/>
</dbReference>
<comment type="caution">
    <text evidence="2">The sequence shown here is derived from an EMBL/GenBank/DDBJ whole genome shotgun (WGS) entry which is preliminary data.</text>
</comment>
<protein>
    <submittedName>
        <fullName evidence="2">Uncharacterized protein</fullName>
    </submittedName>
</protein>
<sequence length="187" mass="21358">MNIRVTDLVRLKWLNGLGVYSSQSLGMLKHSGLEIDGHALGVSESDEKYQSLKVAKQVPPSTEDDSLFLEAVGGWSNKGTVYGLGNSAGLFYEKPVHPITWKMPCYTPSIVSQLQSELEMTKTELNSTKNELQQQRTSMEEQQRQLEQQQRKLEEQTKMMEDQQRIFSFQKFETDAAYSFQHLETDS</sequence>
<keyword evidence="3" id="KW-1185">Reference proteome</keyword>